<accession>A0A2G5I077</accession>
<feature type="region of interest" description="Disordered" evidence="1">
    <location>
        <begin position="1"/>
        <end position="23"/>
    </location>
</feature>
<dbReference type="EMBL" id="LKMD01000102">
    <property type="protein sequence ID" value="PIA98204.1"/>
    <property type="molecule type" value="Genomic_DNA"/>
</dbReference>
<dbReference type="OrthoDB" id="10523557at2759"/>
<dbReference type="AlphaFoldDB" id="A0A2G5I077"/>
<evidence type="ECO:0000256" key="1">
    <source>
        <dbReference type="SAM" id="MobiDB-lite"/>
    </source>
</evidence>
<evidence type="ECO:0000313" key="4">
    <source>
        <dbReference type="Proteomes" id="UP000230605"/>
    </source>
</evidence>
<dbReference type="EMBL" id="CP134185">
    <property type="protein sequence ID" value="WPA98468.1"/>
    <property type="molecule type" value="Genomic_DNA"/>
</dbReference>
<gene>
    <name evidence="2" type="ORF">CB0940_05875</name>
    <name evidence="3" type="ORF">RHO25_003080</name>
</gene>
<dbReference type="Proteomes" id="UP001302367">
    <property type="component" value="Chromosome 2"/>
</dbReference>
<reference evidence="2 4" key="1">
    <citation type="submission" date="2015-10" db="EMBL/GenBank/DDBJ databases">
        <title>The cercosporin biosynthetic gene cluster was horizontally transferred to several fungal lineages and shown to be expanded in Cercospora beticola based on microsynteny with recipient genomes.</title>
        <authorList>
            <person name="De Jonge R."/>
            <person name="Ebert M.K."/>
            <person name="Suttle J.C."/>
            <person name="Jurick Ii W.M."/>
            <person name="Secor G.A."/>
            <person name="Thomma B.P."/>
            <person name="Van De Peer Y."/>
            <person name="Bolton M.D."/>
        </authorList>
    </citation>
    <scope>NUCLEOTIDE SEQUENCE [LARGE SCALE GENOMIC DNA]</scope>
    <source>
        <strain evidence="2 4">09-40</strain>
    </source>
</reference>
<evidence type="ECO:0000313" key="2">
    <source>
        <dbReference type="EMBL" id="PIA98204.1"/>
    </source>
</evidence>
<protein>
    <submittedName>
        <fullName evidence="2">Uncharacterized protein</fullName>
    </submittedName>
</protein>
<keyword evidence="5" id="KW-1185">Reference proteome</keyword>
<evidence type="ECO:0000313" key="5">
    <source>
        <dbReference type="Proteomes" id="UP001302367"/>
    </source>
</evidence>
<dbReference type="Proteomes" id="UP000230605">
    <property type="component" value="Chromosome 2"/>
</dbReference>
<sequence>MASPEPVDDGEPPTEAETHQHEKQEIERLLRAIGEDLERRLAALLHFNVAIQSMQASLSDGTKDMMDRLLMVYCRSSPKLDIEDSLHEPLRLKMETLRAANTHEGDPTADILLFPFCNQLCSAYCTASNELRDSASNCWSVVWRLTQHNVLKDGDHIKEHVNVDIERYEASLSAFRRDLAKCAADTFNSVRRTIGALRDTFEQLRLEAKKNCDGSDVQRFYSPMSRCEQYYFLIAMAERLQKPPFSDGTHARRNRELRHNLEAAMFLLSFEEQREWIRKAYELVDVKVREDLQKAFPSDFAETLQD</sequence>
<evidence type="ECO:0000313" key="3">
    <source>
        <dbReference type="EMBL" id="WPA98468.1"/>
    </source>
</evidence>
<name>A0A2G5I077_CERBT</name>
<proteinExistence type="predicted"/>
<feature type="compositionally biased region" description="Acidic residues" evidence="1">
    <location>
        <begin position="1"/>
        <end position="14"/>
    </location>
</feature>
<reference evidence="3 5" key="2">
    <citation type="submission" date="2023-09" db="EMBL/GenBank/DDBJ databases">
        <title>Complete-Gapless Cercospora beticola genome.</title>
        <authorList>
            <person name="Wyatt N.A."/>
            <person name="Spanner R.E."/>
            <person name="Bolton M.D."/>
        </authorList>
    </citation>
    <scope>NUCLEOTIDE SEQUENCE [LARGE SCALE GENOMIC DNA]</scope>
    <source>
        <strain evidence="3">Cb09-40</strain>
    </source>
</reference>
<organism evidence="2 4">
    <name type="scientific">Cercospora beticola</name>
    <name type="common">Sugarbeet leaf spot fungus</name>
    <dbReference type="NCBI Taxonomy" id="122368"/>
    <lineage>
        <taxon>Eukaryota</taxon>
        <taxon>Fungi</taxon>
        <taxon>Dikarya</taxon>
        <taxon>Ascomycota</taxon>
        <taxon>Pezizomycotina</taxon>
        <taxon>Dothideomycetes</taxon>
        <taxon>Dothideomycetidae</taxon>
        <taxon>Mycosphaerellales</taxon>
        <taxon>Mycosphaerellaceae</taxon>
        <taxon>Cercospora</taxon>
    </lineage>
</organism>